<evidence type="ECO:0000313" key="2">
    <source>
        <dbReference type="Proteomes" id="UP000735302"/>
    </source>
</evidence>
<dbReference type="Proteomes" id="UP000735302">
    <property type="component" value="Unassembled WGS sequence"/>
</dbReference>
<accession>A0AAV4BAK9</accession>
<reference evidence="1 2" key="1">
    <citation type="journal article" date="2021" name="Elife">
        <title>Chloroplast acquisition without the gene transfer in kleptoplastic sea slugs, Plakobranchus ocellatus.</title>
        <authorList>
            <person name="Maeda T."/>
            <person name="Takahashi S."/>
            <person name="Yoshida T."/>
            <person name="Shimamura S."/>
            <person name="Takaki Y."/>
            <person name="Nagai Y."/>
            <person name="Toyoda A."/>
            <person name="Suzuki Y."/>
            <person name="Arimoto A."/>
            <person name="Ishii H."/>
            <person name="Satoh N."/>
            <person name="Nishiyama T."/>
            <person name="Hasebe M."/>
            <person name="Maruyama T."/>
            <person name="Minagawa J."/>
            <person name="Obokata J."/>
            <person name="Shigenobu S."/>
        </authorList>
    </citation>
    <scope>NUCLEOTIDE SEQUENCE [LARGE SCALE GENOMIC DNA]</scope>
</reference>
<name>A0AAV4BAK9_9GAST</name>
<evidence type="ECO:0000313" key="1">
    <source>
        <dbReference type="EMBL" id="GFO16628.1"/>
    </source>
</evidence>
<dbReference type="EMBL" id="BLXT01004675">
    <property type="protein sequence ID" value="GFO16628.1"/>
    <property type="molecule type" value="Genomic_DNA"/>
</dbReference>
<organism evidence="1 2">
    <name type="scientific">Plakobranchus ocellatus</name>
    <dbReference type="NCBI Taxonomy" id="259542"/>
    <lineage>
        <taxon>Eukaryota</taxon>
        <taxon>Metazoa</taxon>
        <taxon>Spiralia</taxon>
        <taxon>Lophotrochozoa</taxon>
        <taxon>Mollusca</taxon>
        <taxon>Gastropoda</taxon>
        <taxon>Heterobranchia</taxon>
        <taxon>Euthyneura</taxon>
        <taxon>Panpulmonata</taxon>
        <taxon>Sacoglossa</taxon>
        <taxon>Placobranchoidea</taxon>
        <taxon>Plakobranchidae</taxon>
        <taxon>Plakobranchus</taxon>
    </lineage>
</organism>
<comment type="caution">
    <text evidence="1">The sequence shown here is derived from an EMBL/GenBank/DDBJ whole genome shotgun (WGS) entry which is preliminary data.</text>
</comment>
<protein>
    <submittedName>
        <fullName evidence="1">Zf-cchc domain containing protein</fullName>
    </submittedName>
</protein>
<sequence>MASGVSKDVIKLFTGQGDVGAWIQKVELMAKLTKVKDVASFLPLYLEGNALAVYLELSDHDKSEVDAIKKALVRAFSDSTFEALSKLKASRWTGEPVDVFANDIRRVARRVGLEVMELRRW</sequence>
<gene>
    <name evidence="1" type="ORF">PoB_004313300</name>
</gene>
<proteinExistence type="predicted"/>
<keyword evidence="2" id="KW-1185">Reference proteome</keyword>
<dbReference type="AlphaFoldDB" id="A0AAV4BAK9"/>